<dbReference type="AlphaFoldDB" id="A0A9P0N8C4"/>
<organism evidence="2 3">
    <name type="scientific">Spodoptera littoralis</name>
    <name type="common">Egyptian cotton leafworm</name>
    <dbReference type="NCBI Taxonomy" id="7109"/>
    <lineage>
        <taxon>Eukaryota</taxon>
        <taxon>Metazoa</taxon>
        <taxon>Ecdysozoa</taxon>
        <taxon>Arthropoda</taxon>
        <taxon>Hexapoda</taxon>
        <taxon>Insecta</taxon>
        <taxon>Pterygota</taxon>
        <taxon>Neoptera</taxon>
        <taxon>Endopterygota</taxon>
        <taxon>Lepidoptera</taxon>
        <taxon>Glossata</taxon>
        <taxon>Ditrysia</taxon>
        <taxon>Noctuoidea</taxon>
        <taxon>Noctuidae</taxon>
        <taxon>Amphipyrinae</taxon>
        <taxon>Spodoptera</taxon>
    </lineage>
</organism>
<proteinExistence type="predicted"/>
<keyword evidence="3" id="KW-1185">Reference proteome</keyword>
<accession>A0A9P0N8C4</accession>
<feature type="region of interest" description="Disordered" evidence="1">
    <location>
        <begin position="272"/>
        <end position="299"/>
    </location>
</feature>
<evidence type="ECO:0000313" key="3">
    <source>
        <dbReference type="Proteomes" id="UP001153321"/>
    </source>
</evidence>
<feature type="compositionally biased region" description="Low complexity" evidence="1">
    <location>
        <begin position="272"/>
        <end position="293"/>
    </location>
</feature>
<name>A0A9P0N8C4_SPOLI</name>
<gene>
    <name evidence="2" type="ORF">SPLIT_LOCUS10598</name>
</gene>
<dbReference type="EMBL" id="LR824536">
    <property type="protein sequence ID" value="CAH1645245.1"/>
    <property type="molecule type" value="Genomic_DNA"/>
</dbReference>
<protein>
    <submittedName>
        <fullName evidence="2">Uncharacterized protein</fullName>
    </submittedName>
</protein>
<reference evidence="2" key="1">
    <citation type="submission" date="2022-02" db="EMBL/GenBank/DDBJ databases">
        <authorList>
            <person name="King R."/>
        </authorList>
    </citation>
    <scope>NUCLEOTIDE SEQUENCE</scope>
</reference>
<sequence>MATTRSGQCMWAACSDGGAACVSLALQPLVYVRGPLAPPLAPAPAPPHAPAPAHYMQPAAAARLVAWSLGPYSAAVRVCASLTCAAGAVLSHAAPAVGCVLAPAEAPPDLSPDGSPDEPTDLSVELLVLAGEELYNRESSKRPNHKDLSRDTFNIGECHQDPVALRLRLAKCAQQAEYELEVAERAQRGAPRAPRATYQLRGQRECARATDGCTYAVLAPSAPAPSRCGPGRSPPPPRCVELAPDDACRIRGDAHLDPCAHRPRTMIEIDRSASAAAPRPTAAARPAAPRAPSVECGGGPAPSWCANPPPPASAPPRCRRPTIVERLQARPPESPNERRIHTSTIFSKAEKCSKSTTGGLENMLRSKQQLKEAGLGRVVVGNEAGRSAQEAPGGRLELAVPAGTRRVAVRVSLEGAAGGPCPSLPAPPLSAPPLSATSSAPVCGNKPSFCTKASTTSVRQDSWLSIKQIQKKLNRCGESSTDIKAVSRSPGRKHGTMAPTALQKAALPTRRCSSTSALLANTVVVGSV</sequence>
<dbReference type="Proteomes" id="UP001153321">
    <property type="component" value="Chromosome 5"/>
</dbReference>
<evidence type="ECO:0000313" key="2">
    <source>
        <dbReference type="EMBL" id="CAH1645245.1"/>
    </source>
</evidence>
<evidence type="ECO:0000256" key="1">
    <source>
        <dbReference type="SAM" id="MobiDB-lite"/>
    </source>
</evidence>